<name>A0A397SD52_9GLOM</name>
<feature type="non-terminal residue" evidence="2">
    <location>
        <position position="199"/>
    </location>
</feature>
<gene>
    <name evidence="2" type="ORF">C1645_792776</name>
</gene>
<accession>A0A397SD52</accession>
<sequence>MERTLLKLIPLIRFHDIPSEEFCEKVMPYDELLPKKLRHELLTFYLAPEKLLRPLSSRSSFSINIDSVIINAQHLSLFSSWIVKENEILKKNPYKYDLIFRASRDGNTSTDFHAKCDGKNSTIVIAKIKETNQLVGGYNPRDWDGDAVAKITRKSFIFSFENCNDIHTGRIGRVIQEQHAIRCYNNYGPLFGTFKNGSN</sequence>
<organism evidence="2 3">
    <name type="scientific">Glomus cerebriforme</name>
    <dbReference type="NCBI Taxonomy" id="658196"/>
    <lineage>
        <taxon>Eukaryota</taxon>
        <taxon>Fungi</taxon>
        <taxon>Fungi incertae sedis</taxon>
        <taxon>Mucoromycota</taxon>
        <taxon>Glomeromycotina</taxon>
        <taxon>Glomeromycetes</taxon>
        <taxon>Glomerales</taxon>
        <taxon>Glomeraceae</taxon>
        <taxon>Glomus</taxon>
    </lineage>
</organism>
<dbReference type="InterPro" id="IPR006571">
    <property type="entry name" value="TLDc_dom"/>
</dbReference>
<keyword evidence="3" id="KW-1185">Reference proteome</keyword>
<dbReference type="EMBL" id="QKYT01000995">
    <property type="protein sequence ID" value="RIA80314.1"/>
    <property type="molecule type" value="Genomic_DNA"/>
</dbReference>
<evidence type="ECO:0000313" key="2">
    <source>
        <dbReference type="EMBL" id="RIA80314.1"/>
    </source>
</evidence>
<dbReference type="Proteomes" id="UP000265703">
    <property type="component" value="Unassembled WGS sequence"/>
</dbReference>
<dbReference type="PROSITE" id="PS51886">
    <property type="entry name" value="TLDC"/>
    <property type="match status" value="1"/>
</dbReference>
<comment type="caution">
    <text evidence="2">The sequence shown here is derived from an EMBL/GenBank/DDBJ whole genome shotgun (WGS) entry which is preliminary data.</text>
</comment>
<dbReference type="OrthoDB" id="2324840at2759"/>
<dbReference type="AlphaFoldDB" id="A0A397SD52"/>
<evidence type="ECO:0000259" key="1">
    <source>
        <dbReference type="PROSITE" id="PS51886"/>
    </source>
</evidence>
<dbReference type="Pfam" id="PF07534">
    <property type="entry name" value="TLD"/>
    <property type="match status" value="1"/>
</dbReference>
<reference evidence="2 3" key="1">
    <citation type="submission" date="2018-06" db="EMBL/GenBank/DDBJ databases">
        <title>Comparative genomics reveals the genomic features of Rhizophagus irregularis, R. cerebriforme, R. diaphanum and Gigaspora rosea, and their symbiotic lifestyle signature.</title>
        <authorList>
            <person name="Morin E."/>
            <person name="San Clemente H."/>
            <person name="Chen E.C.H."/>
            <person name="De La Providencia I."/>
            <person name="Hainaut M."/>
            <person name="Kuo A."/>
            <person name="Kohler A."/>
            <person name="Murat C."/>
            <person name="Tang N."/>
            <person name="Roy S."/>
            <person name="Loubradou J."/>
            <person name="Henrissat B."/>
            <person name="Grigoriev I.V."/>
            <person name="Corradi N."/>
            <person name="Roux C."/>
            <person name="Martin F.M."/>
        </authorList>
    </citation>
    <scope>NUCLEOTIDE SEQUENCE [LARGE SCALE GENOMIC DNA]</scope>
    <source>
        <strain evidence="2 3">DAOM 227022</strain>
    </source>
</reference>
<feature type="domain" description="TLDc" evidence="1">
    <location>
        <begin position="68"/>
        <end position="199"/>
    </location>
</feature>
<proteinExistence type="predicted"/>
<evidence type="ECO:0000313" key="3">
    <source>
        <dbReference type="Proteomes" id="UP000265703"/>
    </source>
</evidence>
<protein>
    <recommendedName>
        <fullName evidence="1">TLDc domain-containing protein</fullName>
    </recommendedName>
</protein>